<keyword evidence="13" id="KW-1185">Reference proteome</keyword>
<feature type="binding site" evidence="5 10">
    <location>
        <position position="259"/>
    </location>
    <ligand>
        <name>Zn(2+)</name>
        <dbReference type="ChEBI" id="CHEBI:29105"/>
    </ligand>
</feature>
<dbReference type="SUPFAM" id="SSF53720">
    <property type="entry name" value="ALDH-like"/>
    <property type="match status" value="1"/>
</dbReference>
<feature type="active site" description="Proton acceptor" evidence="5 7">
    <location>
        <position position="327"/>
    </location>
</feature>
<evidence type="ECO:0000256" key="2">
    <source>
        <dbReference type="ARBA" id="ARBA00022723"/>
    </source>
</evidence>
<comment type="similarity">
    <text evidence="1 5 6 11">Belongs to the histidinol dehydrogenase family.</text>
</comment>
<evidence type="ECO:0000256" key="6">
    <source>
        <dbReference type="PIRNR" id="PIRNR000099"/>
    </source>
</evidence>
<feature type="binding site" evidence="5 9">
    <location>
        <position position="262"/>
    </location>
    <ligand>
        <name>substrate</name>
    </ligand>
</feature>
<evidence type="ECO:0000256" key="5">
    <source>
        <dbReference type="HAMAP-Rule" id="MF_01024"/>
    </source>
</evidence>
<dbReference type="HAMAP" id="MF_01024">
    <property type="entry name" value="HisD"/>
    <property type="match status" value="1"/>
</dbReference>
<comment type="catalytic activity">
    <reaction evidence="5">
        <text>L-histidinol + 2 NAD(+) + H2O = L-histidine + 2 NADH + 3 H(+)</text>
        <dbReference type="Rhea" id="RHEA:20641"/>
        <dbReference type="ChEBI" id="CHEBI:15377"/>
        <dbReference type="ChEBI" id="CHEBI:15378"/>
        <dbReference type="ChEBI" id="CHEBI:57540"/>
        <dbReference type="ChEBI" id="CHEBI:57595"/>
        <dbReference type="ChEBI" id="CHEBI:57699"/>
        <dbReference type="ChEBI" id="CHEBI:57945"/>
        <dbReference type="EC" id="1.1.1.23"/>
    </reaction>
</comment>
<feature type="binding site" evidence="5 8">
    <location>
        <position position="214"/>
    </location>
    <ligand>
        <name>NAD(+)</name>
        <dbReference type="ChEBI" id="CHEBI:57540"/>
    </ligand>
</feature>
<dbReference type="GO" id="GO:0004399">
    <property type="term" value="F:histidinol dehydrogenase activity"/>
    <property type="evidence" value="ECO:0007669"/>
    <property type="project" value="UniProtKB-UniRule"/>
</dbReference>
<keyword evidence="5 8" id="KW-0520">NAD</keyword>
<dbReference type="GO" id="GO:0008270">
    <property type="term" value="F:zinc ion binding"/>
    <property type="evidence" value="ECO:0007669"/>
    <property type="project" value="UniProtKB-UniRule"/>
</dbReference>
<dbReference type="CDD" id="cd06572">
    <property type="entry name" value="Histidinol_dh"/>
    <property type="match status" value="1"/>
</dbReference>
<gene>
    <name evidence="5" type="primary">hisD</name>
    <name evidence="12" type="ORF">SAMN04488071_0585</name>
</gene>
<dbReference type="UniPathway" id="UPA00031">
    <property type="reaction ID" value="UER00014"/>
</dbReference>
<keyword evidence="4 5" id="KW-0560">Oxidoreductase</keyword>
<dbReference type="FunFam" id="3.40.50.1980:FF:000026">
    <property type="entry name" value="Histidinol dehydrogenase"/>
    <property type="match status" value="1"/>
</dbReference>
<dbReference type="InterPro" id="IPR001692">
    <property type="entry name" value="Histidinol_DH_CS"/>
</dbReference>
<dbReference type="GO" id="GO:0000105">
    <property type="term" value="P:L-histidine biosynthetic process"/>
    <property type="evidence" value="ECO:0007669"/>
    <property type="project" value="UniProtKB-UniRule"/>
</dbReference>
<dbReference type="AlphaFoldDB" id="A0A1G6UIG7"/>
<evidence type="ECO:0000256" key="1">
    <source>
        <dbReference type="ARBA" id="ARBA00010178"/>
    </source>
</evidence>
<keyword evidence="2 5" id="KW-0479">Metal-binding</keyword>
<evidence type="ECO:0000256" key="7">
    <source>
        <dbReference type="PIRSR" id="PIRSR000099-1"/>
    </source>
</evidence>
<dbReference type="GO" id="GO:0051287">
    <property type="term" value="F:NAD binding"/>
    <property type="evidence" value="ECO:0007669"/>
    <property type="project" value="InterPro"/>
</dbReference>
<dbReference type="EMBL" id="FNAK01000001">
    <property type="protein sequence ID" value="SDD40516.1"/>
    <property type="molecule type" value="Genomic_DNA"/>
</dbReference>
<dbReference type="Proteomes" id="UP000183685">
    <property type="component" value="Unassembled WGS sequence"/>
</dbReference>
<evidence type="ECO:0000256" key="10">
    <source>
        <dbReference type="PIRSR" id="PIRSR000099-4"/>
    </source>
</evidence>
<evidence type="ECO:0000313" key="13">
    <source>
        <dbReference type="Proteomes" id="UP000183685"/>
    </source>
</evidence>
<dbReference type="GO" id="GO:0005829">
    <property type="term" value="C:cytosol"/>
    <property type="evidence" value="ECO:0007669"/>
    <property type="project" value="TreeGrafter"/>
</dbReference>
<dbReference type="InterPro" id="IPR016161">
    <property type="entry name" value="Ald_DH/histidinol_DH"/>
</dbReference>
<dbReference type="PRINTS" id="PR00083">
    <property type="entry name" value="HOLDHDRGNASE"/>
</dbReference>
<evidence type="ECO:0000256" key="8">
    <source>
        <dbReference type="PIRSR" id="PIRSR000099-2"/>
    </source>
</evidence>
<keyword evidence="5" id="KW-0368">Histidine biosynthesis</keyword>
<protein>
    <recommendedName>
        <fullName evidence="5">Histidinol dehydrogenase</fullName>
        <shortName evidence="5">HDH</shortName>
        <ecNumber evidence="5">1.1.1.23</ecNumber>
    </recommendedName>
</protein>
<name>A0A1G6UIG7_9PROT</name>
<feature type="binding site" evidence="5 10">
    <location>
        <position position="361"/>
    </location>
    <ligand>
        <name>Zn(2+)</name>
        <dbReference type="ChEBI" id="CHEBI:29105"/>
    </ligand>
</feature>
<sequence length="433" mass="45967">MAQILKSSAADFEAAFKDLLSAKRETTTDVRDVVTDILRDVQDRGDDALYDLTTKFDRFDARTKGLAITDVEVEAACAQVDAETMAALEVAAARIRAFHAKQIPDDLDYTDDVGVRLGQTWQAVEAAGLYVPGGTASYPSSVLMNAIPASVAGVDRVVMVVPTPDDVLNPLVLAAAKLAGVTEIYRIGGAQAVAALAYGTETIAPVDKIVGPGNAFVAEAKRQVFGKVGIDTIAGPSEILVVADNKNDPRWIAADLLSQAEHDTAAQSILITDDETYARQVMAAVEDHLASLERRDIALASWTDYGAIVIVDKLLDAVPLVNRLAPEHLELAMDDADAFAGQVRNAGAIFLGRYTPEAIGDYVAGPNHVLPTARAARFSSGLSVYDFMKRTTFVGCTEASLQAIGPSAVRLAEEEGLGAHALSVAIRLKGFNK</sequence>
<reference evidence="12 13" key="1">
    <citation type="submission" date="2016-10" db="EMBL/GenBank/DDBJ databases">
        <authorList>
            <person name="de Groot N.N."/>
        </authorList>
    </citation>
    <scope>NUCLEOTIDE SEQUENCE [LARGE SCALE GENOMIC DNA]</scope>
    <source>
        <strain evidence="12 13">CGMCC 1.9109</strain>
    </source>
</reference>
<dbReference type="EC" id="1.1.1.23" evidence="5"/>
<evidence type="ECO:0000256" key="9">
    <source>
        <dbReference type="PIRSR" id="PIRSR000099-3"/>
    </source>
</evidence>
<dbReference type="NCBIfam" id="TIGR00069">
    <property type="entry name" value="hisD"/>
    <property type="match status" value="1"/>
</dbReference>
<comment type="pathway">
    <text evidence="5">Amino-acid biosynthesis; L-histidine biosynthesis; L-histidine from 5-phospho-alpha-D-ribose 1-diphosphate: step 9/9.</text>
</comment>
<feature type="binding site" evidence="5 9">
    <location>
        <position position="415"/>
    </location>
    <ligand>
        <name>substrate</name>
    </ligand>
</feature>
<feature type="binding site" evidence="5 9">
    <location>
        <position position="259"/>
    </location>
    <ligand>
        <name>substrate</name>
    </ligand>
</feature>
<dbReference type="InterPro" id="IPR012131">
    <property type="entry name" value="Hstdl_DH"/>
</dbReference>
<feature type="binding site" evidence="5 10">
    <location>
        <position position="262"/>
    </location>
    <ligand>
        <name>Zn(2+)</name>
        <dbReference type="ChEBI" id="CHEBI:29105"/>
    </ligand>
</feature>
<feature type="binding site" evidence="5 9">
    <location>
        <position position="328"/>
    </location>
    <ligand>
        <name>substrate</name>
    </ligand>
</feature>
<dbReference type="Gene3D" id="3.40.50.1980">
    <property type="entry name" value="Nitrogenase molybdenum iron protein domain"/>
    <property type="match status" value="2"/>
</dbReference>
<accession>A0A1G6UIG7</accession>
<dbReference type="PIRSF" id="PIRSF000099">
    <property type="entry name" value="Histidinol_dh"/>
    <property type="match status" value="1"/>
</dbReference>
<dbReference type="Pfam" id="PF00815">
    <property type="entry name" value="Histidinol_dh"/>
    <property type="match status" value="1"/>
</dbReference>
<feature type="binding site" evidence="5 9">
    <location>
        <position position="420"/>
    </location>
    <ligand>
        <name>substrate</name>
    </ligand>
</feature>
<comment type="cofactor">
    <cofactor evidence="5 10">
        <name>Zn(2+)</name>
        <dbReference type="ChEBI" id="CHEBI:29105"/>
    </cofactor>
    <text evidence="5 10">Binds 1 zinc ion per subunit.</text>
</comment>
<dbReference type="RefSeq" id="WP_068308091.1">
    <property type="nucleotide sequence ID" value="NZ_FNAK01000001.1"/>
</dbReference>
<feature type="binding site" evidence="5 9">
    <location>
        <position position="237"/>
    </location>
    <ligand>
        <name>substrate</name>
    </ligand>
</feature>
<dbReference type="OrthoDB" id="9805269at2"/>
<evidence type="ECO:0000256" key="4">
    <source>
        <dbReference type="ARBA" id="ARBA00023002"/>
    </source>
</evidence>
<dbReference type="STRING" id="637679.GCA_001550055_00305"/>
<dbReference type="Gene3D" id="1.20.5.1300">
    <property type="match status" value="1"/>
</dbReference>
<feature type="binding site" evidence="5 8">
    <location>
        <position position="191"/>
    </location>
    <ligand>
        <name>NAD(+)</name>
        <dbReference type="ChEBI" id="CHEBI:57540"/>
    </ligand>
</feature>
<keyword evidence="5" id="KW-0028">Amino-acid biosynthesis</keyword>
<dbReference type="FunFam" id="3.40.50.1980:FF:000001">
    <property type="entry name" value="Histidinol dehydrogenase"/>
    <property type="match status" value="1"/>
</dbReference>
<dbReference type="InterPro" id="IPR022695">
    <property type="entry name" value="Histidinol_DH_monofunct"/>
</dbReference>
<proteinExistence type="inferred from homology"/>
<feature type="binding site" evidence="5 9">
    <location>
        <position position="361"/>
    </location>
    <ligand>
        <name>substrate</name>
    </ligand>
</feature>
<organism evidence="12 13">
    <name type="scientific">Kordiimonas lacus</name>
    <dbReference type="NCBI Taxonomy" id="637679"/>
    <lineage>
        <taxon>Bacteria</taxon>
        <taxon>Pseudomonadati</taxon>
        <taxon>Pseudomonadota</taxon>
        <taxon>Alphaproteobacteria</taxon>
        <taxon>Kordiimonadales</taxon>
        <taxon>Kordiimonadaceae</taxon>
        <taxon>Kordiimonas</taxon>
    </lineage>
</organism>
<evidence type="ECO:0000256" key="11">
    <source>
        <dbReference type="RuleBase" id="RU004175"/>
    </source>
</evidence>
<dbReference type="PANTHER" id="PTHR21256">
    <property type="entry name" value="HISTIDINOL DEHYDROGENASE HDH"/>
    <property type="match status" value="1"/>
</dbReference>
<evidence type="ECO:0000256" key="3">
    <source>
        <dbReference type="ARBA" id="ARBA00022833"/>
    </source>
</evidence>
<feature type="binding site" evidence="5 10">
    <location>
        <position position="420"/>
    </location>
    <ligand>
        <name>Zn(2+)</name>
        <dbReference type="ChEBI" id="CHEBI:29105"/>
    </ligand>
</feature>
<feature type="active site" description="Proton acceptor" evidence="5 7">
    <location>
        <position position="328"/>
    </location>
</feature>
<keyword evidence="3 5" id="KW-0862">Zinc</keyword>
<comment type="function">
    <text evidence="5">Catalyzes the sequential NAD-dependent oxidations of L-histidinol to L-histidinaldehyde and then to L-histidine.</text>
</comment>
<evidence type="ECO:0000313" key="12">
    <source>
        <dbReference type="EMBL" id="SDD40516.1"/>
    </source>
</evidence>
<dbReference type="PROSITE" id="PS00611">
    <property type="entry name" value="HISOL_DEHYDROGENASE"/>
    <property type="match status" value="1"/>
</dbReference>
<dbReference type="PANTHER" id="PTHR21256:SF2">
    <property type="entry name" value="HISTIDINE BIOSYNTHESIS TRIFUNCTIONAL PROTEIN"/>
    <property type="match status" value="1"/>
</dbReference>
<feature type="binding site" evidence="5 8">
    <location>
        <position position="130"/>
    </location>
    <ligand>
        <name>NAD(+)</name>
        <dbReference type="ChEBI" id="CHEBI:57540"/>
    </ligand>
</feature>